<proteinExistence type="inferred from homology"/>
<name>A0AAU0UMA2_9FIRM</name>
<dbReference type="InterPro" id="IPR025857">
    <property type="entry name" value="MacB_PCD"/>
</dbReference>
<evidence type="ECO:0000256" key="6">
    <source>
        <dbReference type="ARBA" id="ARBA00038076"/>
    </source>
</evidence>
<accession>A0AAU0UMA2</accession>
<keyword evidence="3 7" id="KW-0812">Transmembrane</keyword>
<feature type="transmembrane region" description="Helical" evidence="7">
    <location>
        <begin position="748"/>
        <end position="767"/>
    </location>
</feature>
<evidence type="ECO:0000313" key="11">
    <source>
        <dbReference type="Proteomes" id="UP001329915"/>
    </source>
</evidence>
<feature type="domain" description="MacB-like periplasmic core" evidence="9">
    <location>
        <begin position="20"/>
        <end position="232"/>
    </location>
</feature>
<comment type="similarity">
    <text evidence="6">Belongs to the ABC-4 integral membrane protein family.</text>
</comment>
<dbReference type="RefSeq" id="WP_366924888.1">
    <property type="nucleotide sequence ID" value="NZ_CP121694.1"/>
</dbReference>
<evidence type="ECO:0000256" key="4">
    <source>
        <dbReference type="ARBA" id="ARBA00022989"/>
    </source>
</evidence>
<gene>
    <name evidence="10" type="ORF">MFMK1_001102</name>
</gene>
<evidence type="ECO:0000259" key="9">
    <source>
        <dbReference type="Pfam" id="PF12704"/>
    </source>
</evidence>
<keyword evidence="2" id="KW-1003">Cell membrane</keyword>
<feature type="transmembrane region" description="Helical" evidence="7">
    <location>
        <begin position="16"/>
        <end position="38"/>
    </location>
</feature>
<dbReference type="GO" id="GO:0005886">
    <property type="term" value="C:plasma membrane"/>
    <property type="evidence" value="ECO:0007669"/>
    <property type="project" value="UniProtKB-SubCell"/>
</dbReference>
<dbReference type="InterPro" id="IPR003838">
    <property type="entry name" value="ABC3_permease_C"/>
</dbReference>
<sequence>MLWAKMFRDLKENRGAYIACLVIIIIGLMIYTSFSMVIDNLTLSKNTFYQNQNFADGFADVQAIPFSEVSHLRDTPGIKDIQGRIVKDVQVLLPQREENVYLRLVSVDPNEANPINGVNLSQGIPLTNEESNIWIDNKFYEANKLSLNDELNIIAEGKKKSLQVVGVGISPEFVYALRTSSDLYPSPESFGVAFIPREIMQRLFPTQAAINSLVFTLEPDAQYNSVEERLESKLDRFGLTRLYPRKDQTSHLLLTGEIDGLESMATALPTFFLAVAGMILYIMLKRTVEQQRGQIGILKAFGFTYREILLHYLSYAVVLGAAGGIFGGLTGIALSYPFTDMYEMFFSLPGLKSSFSPGYLITGILLSLLFSLFAGYQGCKKILRLEPAEAMRPPAPPDAKKVLLERISIFWAMLTVQGKMAVRNISRNKGRSVFIFLGIMFSFAILGFTWSMNDLVQKMLFDQYEKIETYDVKVTLVAPGTEGKIQRELYNFPGVNKVEALAEVPVTLKNNWHKEDVLMLGIPNDSSLYHILDKDYNKVSPPVDGILLSERLAGLLNARVGTSLKVKNLLLRETEKEKYLEVVGIIPQYLGSNSYMELTALQKFTGQKDLATSFMVSMEQSKVEPLQKEYRQSAVIAGIDNQKKRLQQSQELMASYGSMIYIYALIGIIISFAIIYNSSVITLSERSHELASMRVLGMTPAEVLSVITFEQWFIAFFAILGGIPMSKMFLEGISQSISNDVYTMPTGITPSSFAIAFFVTVVSIWVAQRIAARKIARMSLVEALKAHE</sequence>
<feature type="transmembrane region" description="Helical" evidence="7">
    <location>
        <begin position="312"/>
        <end position="338"/>
    </location>
</feature>
<dbReference type="PANTHER" id="PTHR30572">
    <property type="entry name" value="MEMBRANE COMPONENT OF TRANSPORTER-RELATED"/>
    <property type="match status" value="1"/>
</dbReference>
<feature type="transmembrane region" description="Helical" evidence="7">
    <location>
        <begin position="660"/>
        <end position="683"/>
    </location>
</feature>
<dbReference type="InterPro" id="IPR050250">
    <property type="entry name" value="Macrolide_Exporter_MacB"/>
</dbReference>
<comment type="subcellular location">
    <subcellularLocation>
        <location evidence="1">Cell membrane</location>
        <topology evidence="1">Multi-pass membrane protein</topology>
    </subcellularLocation>
</comment>
<dbReference type="Pfam" id="PF12704">
    <property type="entry name" value="MacB_PCD"/>
    <property type="match status" value="1"/>
</dbReference>
<organism evidence="10 11">
    <name type="scientific">Metallumcola ferriviriculae</name>
    <dbReference type="NCBI Taxonomy" id="3039180"/>
    <lineage>
        <taxon>Bacteria</taxon>
        <taxon>Bacillati</taxon>
        <taxon>Bacillota</taxon>
        <taxon>Clostridia</taxon>
        <taxon>Neomoorellales</taxon>
        <taxon>Desulfitibacteraceae</taxon>
        <taxon>Metallumcola</taxon>
    </lineage>
</organism>
<keyword evidence="5 7" id="KW-0472">Membrane</keyword>
<evidence type="ECO:0000259" key="8">
    <source>
        <dbReference type="Pfam" id="PF02687"/>
    </source>
</evidence>
<evidence type="ECO:0000256" key="1">
    <source>
        <dbReference type="ARBA" id="ARBA00004651"/>
    </source>
</evidence>
<feature type="domain" description="ABC3 transporter permease C-terminal" evidence="8">
    <location>
        <begin position="268"/>
        <end position="387"/>
    </location>
</feature>
<dbReference type="Pfam" id="PF02687">
    <property type="entry name" value="FtsX"/>
    <property type="match status" value="2"/>
</dbReference>
<dbReference type="AlphaFoldDB" id="A0AAU0UMA2"/>
<feature type="transmembrane region" description="Helical" evidence="7">
    <location>
        <begin position="433"/>
        <end position="452"/>
    </location>
</feature>
<evidence type="ECO:0000256" key="5">
    <source>
        <dbReference type="ARBA" id="ARBA00023136"/>
    </source>
</evidence>
<dbReference type="EMBL" id="CP121694">
    <property type="protein sequence ID" value="WRO21299.1"/>
    <property type="molecule type" value="Genomic_DNA"/>
</dbReference>
<feature type="domain" description="ABC3 transporter permease C-terminal" evidence="8">
    <location>
        <begin position="662"/>
        <end position="779"/>
    </location>
</feature>
<evidence type="ECO:0000256" key="7">
    <source>
        <dbReference type="SAM" id="Phobius"/>
    </source>
</evidence>
<reference evidence="10 11" key="1">
    <citation type="submission" date="2023-04" db="EMBL/GenBank/DDBJ databases">
        <authorList>
            <person name="Hsu D."/>
        </authorList>
    </citation>
    <scope>NUCLEOTIDE SEQUENCE [LARGE SCALE GENOMIC DNA]</scope>
    <source>
        <strain evidence="10 11">MK1</strain>
    </source>
</reference>
<keyword evidence="4 7" id="KW-1133">Transmembrane helix</keyword>
<feature type="transmembrane region" description="Helical" evidence="7">
    <location>
        <begin position="703"/>
        <end position="723"/>
    </location>
</feature>
<evidence type="ECO:0000256" key="3">
    <source>
        <dbReference type="ARBA" id="ARBA00022692"/>
    </source>
</evidence>
<feature type="transmembrane region" description="Helical" evidence="7">
    <location>
        <begin position="264"/>
        <end position="284"/>
    </location>
</feature>
<dbReference type="KEGG" id="dbc:MFMK1_001102"/>
<evidence type="ECO:0000313" key="10">
    <source>
        <dbReference type="EMBL" id="WRO21299.1"/>
    </source>
</evidence>
<feature type="transmembrane region" description="Helical" evidence="7">
    <location>
        <begin position="358"/>
        <end position="376"/>
    </location>
</feature>
<keyword evidence="11" id="KW-1185">Reference proteome</keyword>
<dbReference type="GO" id="GO:0022857">
    <property type="term" value="F:transmembrane transporter activity"/>
    <property type="evidence" value="ECO:0007669"/>
    <property type="project" value="TreeGrafter"/>
</dbReference>
<protein>
    <submittedName>
        <fullName evidence="10">FtsX-like permease family protein</fullName>
    </submittedName>
</protein>
<dbReference type="Proteomes" id="UP001329915">
    <property type="component" value="Chromosome"/>
</dbReference>
<dbReference type="PANTHER" id="PTHR30572:SF4">
    <property type="entry name" value="ABC TRANSPORTER PERMEASE YTRF"/>
    <property type="match status" value="1"/>
</dbReference>
<evidence type="ECO:0000256" key="2">
    <source>
        <dbReference type="ARBA" id="ARBA00022475"/>
    </source>
</evidence>